<dbReference type="SUPFAM" id="SSF57667">
    <property type="entry name" value="beta-beta-alpha zinc fingers"/>
    <property type="match status" value="1"/>
</dbReference>
<dbReference type="GO" id="GO:0004806">
    <property type="term" value="F:triacylglycerol lipase activity"/>
    <property type="evidence" value="ECO:0007669"/>
    <property type="project" value="TreeGrafter"/>
</dbReference>
<dbReference type="GO" id="GO:0008270">
    <property type="term" value="F:zinc ion binding"/>
    <property type="evidence" value="ECO:0007669"/>
    <property type="project" value="UniProtKB-KW"/>
</dbReference>
<comment type="caution">
    <text evidence="6">Lacks conserved residue(s) required for the propagation of feature annotation.</text>
</comment>
<evidence type="ECO:0000259" key="9">
    <source>
        <dbReference type="PROSITE" id="PS50157"/>
    </source>
</evidence>
<evidence type="ECO:0000259" key="10">
    <source>
        <dbReference type="PROSITE" id="PS51635"/>
    </source>
</evidence>
<comment type="domain">
    <text evidence="7">The nitrogen atoms of the two glycine residues in the GGXR motif define the oxyanion hole, and stabilize the oxyanion that forms during the nucleophilic attack by the catalytic serine during substrate cleavage.</text>
</comment>
<dbReference type="Proteomes" id="UP000007264">
    <property type="component" value="Unassembled WGS sequence"/>
</dbReference>
<dbReference type="InterPro" id="IPR033562">
    <property type="entry name" value="PLPL"/>
</dbReference>
<dbReference type="GO" id="GO:0055088">
    <property type="term" value="P:lipid homeostasis"/>
    <property type="evidence" value="ECO:0007669"/>
    <property type="project" value="TreeGrafter"/>
</dbReference>
<dbReference type="Pfam" id="PF12171">
    <property type="entry name" value="zf-C2H2_jaz"/>
    <property type="match status" value="1"/>
</dbReference>
<evidence type="ECO:0000256" key="4">
    <source>
        <dbReference type="ARBA" id="ARBA00023098"/>
    </source>
</evidence>
<evidence type="ECO:0000313" key="11">
    <source>
        <dbReference type="EMBL" id="EIE27184.1"/>
    </source>
</evidence>
<keyword evidence="2 5" id="KW-0863">Zinc-finger</keyword>
<feature type="active site" description="Nucleophile" evidence="6">
    <location>
        <position position="30"/>
    </location>
</feature>
<dbReference type="InterPro" id="IPR022755">
    <property type="entry name" value="Znf_C2H2_jaz"/>
</dbReference>
<keyword evidence="6 7" id="KW-0378">Hydrolase</keyword>
<dbReference type="Gene3D" id="3.30.160.60">
    <property type="entry name" value="Classic Zinc Finger"/>
    <property type="match status" value="1"/>
</dbReference>
<evidence type="ECO:0000256" key="5">
    <source>
        <dbReference type="PROSITE-ProRule" id="PRU00042"/>
    </source>
</evidence>
<dbReference type="eggNOG" id="KOG3773">
    <property type="taxonomic scope" value="Eukaryota"/>
</dbReference>
<protein>
    <recommendedName>
        <fullName evidence="7">Patatin</fullName>
        <ecNumber evidence="7">3.1.1.-</ecNumber>
    </recommendedName>
</protein>
<dbReference type="PROSITE" id="PS00028">
    <property type="entry name" value="ZINC_FINGER_C2H2_1"/>
    <property type="match status" value="1"/>
</dbReference>
<dbReference type="GO" id="GO:0005737">
    <property type="term" value="C:cytoplasm"/>
    <property type="evidence" value="ECO:0007669"/>
    <property type="project" value="TreeGrafter"/>
</dbReference>
<feature type="region of interest" description="Disordered" evidence="8">
    <location>
        <begin position="291"/>
        <end position="339"/>
    </location>
</feature>
<comment type="function">
    <text evidence="7">Lipolytic acyl hydrolase (LAH).</text>
</comment>
<dbReference type="PROSITE" id="PS50157">
    <property type="entry name" value="ZINC_FINGER_C2H2_2"/>
    <property type="match status" value="1"/>
</dbReference>
<comment type="caution">
    <text evidence="11">The sequence shown here is derived from an EMBL/GenBank/DDBJ whole genome shotgun (WGS) entry which is preliminary data.</text>
</comment>
<feature type="active site" description="Proton acceptor" evidence="6">
    <location>
        <position position="149"/>
    </location>
</feature>
<keyword evidence="12" id="KW-1185">Reference proteome</keyword>
<evidence type="ECO:0000256" key="8">
    <source>
        <dbReference type="SAM" id="MobiDB-lite"/>
    </source>
</evidence>
<dbReference type="GeneID" id="17045199"/>
<dbReference type="PANTHER" id="PTHR12406:SF45">
    <property type="entry name" value="PATATIN"/>
    <property type="match status" value="1"/>
</dbReference>
<evidence type="ECO:0000256" key="2">
    <source>
        <dbReference type="ARBA" id="ARBA00022771"/>
    </source>
</evidence>
<reference evidence="11 12" key="1">
    <citation type="journal article" date="2012" name="Genome Biol.">
        <title>The genome of the polar eukaryotic microalga coccomyxa subellipsoidea reveals traits of cold adaptation.</title>
        <authorList>
            <person name="Blanc G."/>
            <person name="Agarkova I."/>
            <person name="Grimwood J."/>
            <person name="Kuo A."/>
            <person name="Brueggeman A."/>
            <person name="Dunigan D."/>
            <person name="Gurnon J."/>
            <person name="Ladunga I."/>
            <person name="Lindquist E."/>
            <person name="Lucas S."/>
            <person name="Pangilinan J."/>
            <person name="Proschold T."/>
            <person name="Salamov A."/>
            <person name="Schmutz J."/>
            <person name="Weeks D."/>
            <person name="Yamada T."/>
            <person name="Claverie J.M."/>
            <person name="Grigoriev I."/>
            <person name="Van Etten J."/>
            <person name="Lomsadze A."/>
            <person name="Borodovsky M."/>
        </authorList>
    </citation>
    <scope>NUCLEOTIDE SEQUENCE [LARGE SCALE GENOMIC DNA]</scope>
    <source>
        <strain evidence="11 12">C-169</strain>
    </source>
</reference>
<evidence type="ECO:0000313" key="12">
    <source>
        <dbReference type="Proteomes" id="UP000007264"/>
    </source>
</evidence>
<dbReference type="GO" id="GO:0005811">
    <property type="term" value="C:lipid droplet"/>
    <property type="evidence" value="ECO:0007669"/>
    <property type="project" value="TreeGrafter"/>
</dbReference>
<dbReference type="KEGG" id="csl:COCSUDRAFT_45766"/>
<dbReference type="STRING" id="574566.I0Z965"/>
<name>I0Z965_COCSC</name>
<dbReference type="PROSITE" id="PS51635">
    <property type="entry name" value="PNPLA"/>
    <property type="match status" value="1"/>
</dbReference>
<dbReference type="GO" id="GO:0019433">
    <property type="term" value="P:triglyceride catabolic process"/>
    <property type="evidence" value="ECO:0007669"/>
    <property type="project" value="TreeGrafter"/>
</dbReference>
<dbReference type="EMBL" id="AGSI01000001">
    <property type="protein sequence ID" value="EIE27184.1"/>
    <property type="molecule type" value="Genomic_DNA"/>
</dbReference>
<dbReference type="InterPro" id="IPR002641">
    <property type="entry name" value="PNPLA_dom"/>
</dbReference>
<keyword evidence="4 6" id="KW-0443">Lipid metabolism</keyword>
<evidence type="ECO:0000256" key="7">
    <source>
        <dbReference type="RuleBase" id="RU361262"/>
    </source>
</evidence>
<dbReference type="InterPro" id="IPR013087">
    <property type="entry name" value="Znf_C2H2_type"/>
</dbReference>
<dbReference type="AlphaFoldDB" id="I0Z965"/>
<dbReference type="GO" id="GO:0016020">
    <property type="term" value="C:membrane"/>
    <property type="evidence" value="ECO:0007669"/>
    <property type="project" value="TreeGrafter"/>
</dbReference>
<dbReference type="InterPro" id="IPR016035">
    <property type="entry name" value="Acyl_Trfase/lysoPLipase"/>
</dbReference>
<dbReference type="EC" id="3.1.1.-" evidence="7"/>
<dbReference type="Pfam" id="PF01734">
    <property type="entry name" value="Patatin"/>
    <property type="match status" value="1"/>
</dbReference>
<gene>
    <name evidence="11" type="ORF">COCSUDRAFT_45766</name>
</gene>
<keyword evidence="1" id="KW-0479">Metal-binding</keyword>
<evidence type="ECO:0000256" key="6">
    <source>
        <dbReference type="PROSITE-ProRule" id="PRU01161"/>
    </source>
</evidence>
<dbReference type="PANTHER" id="PTHR12406">
    <property type="entry name" value="CALCIUM-INDEPENDENT PHOSPHOLIPASE A2 IPLA2 -RELATED"/>
    <property type="match status" value="1"/>
</dbReference>
<dbReference type="RefSeq" id="XP_005651728.1">
    <property type="nucleotide sequence ID" value="XM_005651671.1"/>
</dbReference>
<dbReference type="eggNOG" id="KOG3408">
    <property type="taxonomic scope" value="Eukaryota"/>
</dbReference>
<dbReference type="InterPro" id="IPR036236">
    <property type="entry name" value="Znf_C2H2_sf"/>
</dbReference>
<keyword evidence="6 7" id="KW-0442">Lipid degradation</keyword>
<keyword evidence="3" id="KW-0862">Zinc</keyword>
<dbReference type="OrthoDB" id="197155at2759"/>
<dbReference type="Gene3D" id="3.40.1090.10">
    <property type="entry name" value="Cytosolic phospholipase A2 catalytic domain"/>
    <property type="match status" value="1"/>
</dbReference>
<feature type="domain" description="C2H2-type" evidence="9">
    <location>
        <begin position="275"/>
        <end position="304"/>
    </location>
</feature>
<proteinExistence type="inferred from homology"/>
<evidence type="ECO:0000256" key="1">
    <source>
        <dbReference type="ARBA" id="ARBA00022723"/>
    </source>
</evidence>
<dbReference type="SUPFAM" id="SSF52151">
    <property type="entry name" value="FabD/lysophospholipase-like"/>
    <property type="match status" value="1"/>
</dbReference>
<accession>I0Z965</accession>
<sequence length="339" mass="37683">MPILVGWPKGAVKYLQQRFDIERWQMRGASAGALVATLAACNVNSEVAFESAHRLSVENKLFERPLGLAGVWGSIVRQWLEDILPANAADKCRGRLKLVVTDIRGFQLAYIDDFATKDEVIDANLASAHIPFFLDGRPFASFRNKLYIDGSVTDFLYYDNSELLKCNGDAFILDYTQDELLSTTRLDFVKLRNPEEIKHLIDAGYAYAQRMDDTGVLMQYFGGAGSLQSPNVWEDVRKEQEAVVTFSADGKERLGPLGTTSRAVLDEDIPAGGAFYCTPCSRYFLSDHALSEHSRTKPHKRRLKELGGARPHNQRDAELAAGMGAPDNGQKAKPVEMES</sequence>
<evidence type="ECO:0000256" key="3">
    <source>
        <dbReference type="ARBA" id="ARBA00022833"/>
    </source>
</evidence>
<comment type="similarity">
    <text evidence="7">Belongs to the patatin family.</text>
</comment>
<feature type="short sequence motif" description="GXSXG" evidence="6">
    <location>
        <begin position="28"/>
        <end position="32"/>
    </location>
</feature>
<feature type="domain" description="PNPLA" evidence="10">
    <location>
        <begin position="1"/>
        <end position="162"/>
    </location>
</feature>
<organism evidence="11 12">
    <name type="scientific">Coccomyxa subellipsoidea (strain C-169)</name>
    <name type="common">Green microalga</name>
    <dbReference type="NCBI Taxonomy" id="574566"/>
    <lineage>
        <taxon>Eukaryota</taxon>
        <taxon>Viridiplantae</taxon>
        <taxon>Chlorophyta</taxon>
        <taxon>core chlorophytes</taxon>
        <taxon>Trebouxiophyceae</taxon>
        <taxon>Trebouxiophyceae incertae sedis</taxon>
        <taxon>Coccomyxaceae</taxon>
        <taxon>Coccomyxa</taxon>
        <taxon>Coccomyxa subellipsoidea</taxon>
    </lineage>
</organism>